<feature type="transmembrane region" description="Helical" evidence="8">
    <location>
        <begin position="93"/>
        <end position="112"/>
    </location>
</feature>
<feature type="transmembrane region" description="Helical" evidence="8">
    <location>
        <begin position="124"/>
        <end position="142"/>
    </location>
</feature>
<evidence type="ECO:0000259" key="9">
    <source>
        <dbReference type="PROSITE" id="PS50883"/>
    </source>
</evidence>
<proteinExistence type="predicted"/>
<comment type="caution">
    <text evidence="11">The sequence shown here is derived from an EMBL/GenBank/DDBJ whole genome shotgun (WGS) entry which is preliminary data.</text>
</comment>
<evidence type="ECO:0000313" key="11">
    <source>
        <dbReference type="EMBL" id="KKE83713.1"/>
    </source>
</evidence>
<evidence type="ECO:0000259" key="10">
    <source>
        <dbReference type="PROSITE" id="PS51105"/>
    </source>
</evidence>
<evidence type="ECO:0000256" key="6">
    <source>
        <dbReference type="ARBA" id="ARBA00022989"/>
    </source>
</evidence>
<dbReference type="InterPro" id="IPR004501">
    <property type="entry name" value="PTS_EIIC_3"/>
</dbReference>
<feature type="transmembrane region" description="Helical" evidence="8">
    <location>
        <begin position="251"/>
        <end position="274"/>
    </location>
</feature>
<evidence type="ECO:0000256" key="5">
    <source>
        <dbReference type="ARBA" id="ARBA00022692"/>
    </source>
</evidence>
<dbReference type="Proteomes" id="UP000033434">
    <property type="component" value="Unassembled WGS sequence"/>
</dbReference>
<dbReference type="RefSeq" id="WP_230851935.1">
    <property type="nucleotide sequence ID" value="NZ_AUXW01000142.1"/>
</dbReference>
<keyword evidence="3" id="KW-1003">Cell membrane</keyword>
<keyword evidence="6 8" id="KW-1133">Transmembrane helix</keyword>
<dbReference type="InterPro" id="IPR051088">
    <property type="entry name" value="PTS_Sugar-EIIC/EIIB"/>
</dbReference>
<dbReference type="GO" id="GO:0008982">
    <property type="term" value="F:protein-N(PI)-phosphohistidine-sugar phosphotransferase activity"/>
    <property type="evidence" value="ECO:0007669"/>
    <property type="project" value="InterPro"/>
</dbReference>
<dbReference type="AlphaFoldDB" id="A0A0F6AC25"/>
<dbReference type="PROSITE" id="PS50883">
    <property type="entry name" value="EAL"/>
    <property type="match status" value="1"/>
</dbReference>
<evidence type="ECO:0000313" key="12">
    <source>
        <dbReference type="Proteomes" id="UP000033434"/>
    </source>
</evidence>
<accession>A0A0F6AC25</accession>
<dbReference type="GO" id="GO:0005886">
    <property type="term" value="C:plasma membrane"/>
    <property type="evidence" value="ECO:0007669"/>
    <property type="project" value="UniProtKB-SubCell"/>
</dbReference>
<evidence type="ECO:0000256" key="7">
    <source>
        <dbReference type="ARBA" id="ARBA00023136"/>
    </source>
</evidence>
<dbReference type="PROSITE" id="PS51105">
    <property type="entry name" value="PTS_EIIC_TYPE_3"/>
    <property type="match status" value="1"/>
</dbReference>
<gene>
    <name evidence="11" type="ORF">N479_12870</name>
</gene>
<keyword evidence="7 8" id="KW-0472">Membrane</keyword>
<dbReference type="Pfam" id="PF00563">
    <property type="entry name" value="EAL"/>
    <property type="match status" value="1"/>
</dbReference>
<dbReference type="InterPro" id="IPR003352">
    <property type="entry name" value="PTS_EIIC"/>
</dbReference>
<evidence type="ECO:0000256" key="2">
    <source>
        <dbReference type="ARBA" id="ARBA00022448"/>
    </source>
</evidence>
<organism evidence="11 12">
    <name type="scientific">Pseudoalteromonas luteoviolacea S4054</name>
    <dbReference type="NCBI Taxonomy" id="1129367"/>
    <lineage>
        <taxon>Bacteria</taxon>
        <taxon>Pseudomonadati</taxon>
        <taxon>Pseudomonadota</taxon>
        <taxon>Gammaproteobacteria</taxon>
        <taxon>Alteromonadales</taxon>
        <taxon>Pseudoalteromonadaceae</taxon>
        <taxon>Pseudoalteromonas</taxon>
    </lineage>
</organism>
<feature type="transmembrane region" description="Helical" evidence="8">
    <location>
        <begin position="363"/>
        <end position="380"/>
    </location>
</feature>
<keyword evidence="4" id="KW-0762">Sugar transport</keyword>
<dbReference type="GO" id="GO:0009401">
    <property type="term" value="P:phosphoenolpyruvate-dependent sugar phosphotransferase system"/>
    <property type="evidence" value="ECO:0007669"/>
    <property type="project" value="InterPro"/>
</dbReference>
<dbReference type="InterPro" id="IPR001633">
    <property type="entry name" value="EAL_dom"/>
</dbReference>
<dbReference type="Pfam" id="PF02378">
    <property type="entry name" value="PTS_EIIC"/>
    <property type="match status" value="1"/>
</dbReference>
<evidence type="ECO:0000256" key="4">
    <source>
        <dbReference type="ARBA" id="ARBA00022597"/>
    </source>
</evidence>
<feature type="transmembrane region" description="Helical" evidence="8">
    <location>
        <begin position="28"/>
        <end position="46"/>
    </location>
</feature>
<dbReference type="SUPFAM" id="SSF141868">
    <property type="entry name" value="EAL domain-like"/>
    <property type="match status" value="1"/>
</dbReference>
<evidence type="ECO:0000256" key="3">
    <source>
        <dbReference type="ARBA" id="ARBA00022475"/>
    </source>
</evidence>
<protein>
    <recommendedName>
        <fullName evidence="13">Diguanylate phosphodiesterase</fullName>
    </recommendedName>
</protein>
<dbReference type="EMBL" id="AUXW01000142">
    <property type="protein sequence ID" value="KKE83713.1"/>
    <property type="molecule type" value="Genomic_DNA"/>
</dbReference>
<dbReference type="PATRIC" id="fig|1129367.4.peg.2368"/>
<comment type="subcellular location">
    <subcellularLocation>
        <location evidence="1">Cell membrane</location>
        <topology evidence="1">Multi-pass membrane protein</topology>
    </subcellularLocation>
</comment>
<keyword evidence="2" id="KW-0813">Transport</keyword>
<keyword evidence="5 8" id="KW-0812">Transmembrane</keyword>
<dbReference type="PANTHER" id="PTHR33989:SF4">
    <property type="entry name" value="PTS SYSTEM N,N'-DIACETYLCHITOBIOSE-SPECIFIC EIIC COMPONENT"/>
    <property type="match status" value="1"/>
</dbReference>
<dbReference type="InterPro" id="IPR035919">
    <property type="entry name" value="EAL_sf"/>
</dbReference>
<evidence type="ECO:0008006" key="13">
    <source>
        <dbReference type="Google" id="ProtNLM"/>
    </source>
</evidence>
<feature type="domain" description="EAL" evidence="9">
    <location>
        <begin position="425"/>
        <end position="672"/>
    </location>
</feature>
<dbReference type="Gene3D" id="3.20.20.450">
    <property type="entry name" value="EAL domain"/>
    <property type="match status" value="1"/>
</dbReference>
<feature type="transmembrane region" description="Helical" evidence="8">
    <location>
        <begin position="66"/>
        <end position="84"/>
    </location>
</feature>
<dbReference type="PANTHER" id="PTHR33989">
    <property type="match status" value="1"/>
</dbReference>
<dbReference type="SMART" id="SM00052">
    <property type="entry name" value="EAL"/>
    <property type="match status" value="1"/>
</dbReference>
<reference evidence="11 12" key="1">
    <citation type="journal article" date="2015" name="BMC Genomics">
        <title>Genome mining reveals unlocked bioactive potential of marine Gram-negative bacteria.</title>
        <authorList>
            <person name="Machado H."/>
            <person name="Sonnenschein E.C."/>
            <person name="Melchiorsen J."/>
            <person name="Gram L."/>
        </authorList>
    </citation>
    <scope>NUCLEOTIDE SEQUENCE [LARGE SCALE GENOMIC DNA]</scope>
    <source>
        <strain evidence="11 12">S4054</strain>
    </source>
</reference>
<evidence type="ECO:0000256" key="1">
    <source>
        <dbReference type="ARBA" id="ARBA00004651"/>
    </source>
</evidence>
<dbReference type="CDD" id="cd01948">
    <property type="entry name" value="EAL"/>
    <property type="match status" value="1"/>
</dbReference>
<feature type="transmembrane region" description="Helical" evidence="8">
    <location>
        <begin position="163"/>
        <end position="184"/>
    </location>
</feature>
<sequence length="690" mass="77789">MTRTLLNKFNQYAFKISSNTVILSLREGYIALIPFFIVASLITLINQWLNISMKGVEHQFLEDFNVLVWGIFPVLTLMSFSYYLSKNLKVHSIASPILVFTCFTATTGYITISDGDLAINHRMGALYSLLMPVVCCYFLSYLERLRVFRLVGVSSISLFLRKHLNLILPYLIVTSVVLLLFPYIDMAADSIVELLRSLNPHWNVFEKLSMQLIISHLLWFIGVHGDNTYQLLVSSELTGYYVLPDLISYNFFTGFVILGGTGCLWGLIVAAIFLKKGQHEKRIAAISSPLALFNISEVMIYALPIVFNPYILLPFLLCPLVNASIAYFAFYSGFVSVEYADEIPWFTPIFVNGWLLTESVKGIVLQVGLVLINALIYFPFLKANRDNNLSGKALDVLMKRYTAGRLIEEGAEGSFSETQRKEQISAHSLKEVTEALNQGALTLFYQPKINPYNKQVVGFEALLRLTNKDGTVSGPWFLETLDQHNLLHIIDNYVIDQLEIDLEQFSKHGLKPKISFNISPQNLLTGGYRRIIKAFAKFPGQVEVELLESSYIEDFNKTVTIVDSLKKNKIACAMDDFGTGYSCLSVLSKLNIETIKLDRSLLPEQLNSKSISLYTNLSEMISKLGFKLVAEGVETTDEEKVVKQSHIECVQGFLYFKAMPVEEAIYLYMTKGDTADNANTAKDKGEPVEE</sequence>
<feature type="domain" description="PTS EIIC type-3" evidence="10">
    <location>
        <begin position="5"/>
        <end position="380"/>
    </location>
</feature>
<name>A0A0F6AC25_9GAMM</name>
<evidence type="ECO:0000256" key="8">
    <source>
        <dbReference type="SAM" id="Phobius"/>
    </source>
</evidence>
<feature type="transmembrane region" description="Helical" evidence="8">
    <location>
        <begin position="310"/>
        <end position="330"/>
    </location>
</feature>